<name>A0A1V5SGG1_9BACT</name>
<reference evidence="2" key="1">
    <citation type="submission" date="2017-02" db="EMBL/GenBank/DDBJ databases">
        <title>Delving into the versatile metabolic prowess of the omnipresent phylum Bacteroidetes.</title>
        <authorList>
            <person name="Nobu M.K."/>
            <person name="Mei R."/>
            <person name="Narihiro T."/>
            <person name="Kuroda K."/>
            <person name="Liu W.-T."/>
        </authorList>
    </citation>
    <scope>NUCLEOTIDE SEQUENCE</scope>
    <source>
        <strain evidence="2">ADurb.Bin280</strain>
    </source>
</reference>
<keyword evidence="1" id="KW-0472">Membrane</keyword>
<keyword evidence="1" id="KW-0812">Transmembrane</keyword>
<keyword evidence="1" id="KW-1133">Transmembrane helix</keyword>
<evidence type="ECO:0008006" key="3">
    <source>
        <dbReference type="Google" id="ProtNLM"/>
    </source>
</evidence>
<dbReference type="EMBL" id="MWBO01000004">
    <property type="protein sequence ID" value="OQA53384.1"/>
    <property type="molecule type" value="Genomic_DNA"/>
</dbReference>
<organism evidence="2">
    <name type="scientific">candidate division WS2 bacterium ADurb.Bin280</name>
    <dbReference type="NCBI Taxonomy" id="1852829"/>
    <lineage>
        <taxon>Bacteria</taxon>
        <taxon>candidate division WS2</taxon>
    </lineage>
</organism>
<gene>
    <name evidence="2" type="ORF">BWY43_00024</name>
</gene>
<sequence>MDNKDRKQLNDDVESGLYKAMSDPRYWARRKSKWDEWGSPVGLSLGWAIFVISSALTLYLLHLAGLL</sequence>
<protein>
    <recommendedName>
        <fullName evidence="3">DUF5808 domain-containing protein</fullName>
    </recommendedName>
</protein>
<dbReference type="AlphaFoldDB" id="A0A1V5SGG1"/>
<comment type="caution">
    <text evidence="2">The sequence shown here is derived from an EMBL/GenBank/DDBJ whole genome shotgun (WGS) entry which is preliminary data.</text>
</comment>
<proteinExistence type="predicted"/>
<evidence type="ECO:0000313" key="2">
    <source>
        <dbReference type="EMBL" id="OQA53384.1"/>
    </source>
</evidence>
<dbReference type="Proteomes" id="UP000485367">
    <property type="component" value="Unassembled WGS sequence"/>
</dbReference>
<evidence type="ECO:0000256" key="1">
    <source>
        <dbReference type="SAM" id="Phobius"/>
    </source>
</evidence>
<accession>A0A1V5SGG1</accession>
<feature type="transmembrane region" description="Helical" evidence="1">
    <location>
        <begin position="37"/>
        <end position="61"/>
    </location>
</feature>